<feature type="domain" description="Cyclic nucleotide-binding" evidence="1">
    <location>
        <begin position="12"/>
        <end position="132"/>
    </location>
</feature>
<sequence length="158" mass="18074">MVDPKNIRTIPFFAELDDDELAVVAGILHRKEFKRGDTVCAESEKGSKLYVLKKGEVKACRVAPDGELFTLVVMKDGDIFGEMGFLDDRPHSATLVAISDIEVLTLDRKEFEGLVESHPWVVYKLLKNIVYTVHAIVRSMNTRYMDMLNYMWGRKRGY</sequence>
<evidence type="ECO:0000259" key="1">
    <source>
        <dbReference type="PROSITE" id="PS50042"/>
    </source>
</evidence>
<dbReference type="CDD" id="cd00038">
    <property type="entry name" value="CAP_ED"/>
    <property type="match status" value="1"/>
</dbReference>
<dbReference type="EMBL" id="UOEA01000022">
    <property type="protein sequence ID" value="VAV82571.1"/>
    <property type="molecule type" value="Genomic_DNA"/>
</dbReference>
<dbReference type="GO" id="GO:0003700">
    <property type="term" value="F:DNA-binding transcription factor activity"/>
    <property type="evidence" value="ECO:0007669"/>
    <property type="project" value="TreeGrafter"/>
</dbReference>
<dbReference type="InterPro" id="IPR050397">
    <property type="entry name" value="Env_Response_Regulators"/>
</dbReference>
<dbReference type="PANTHER" id="PTHR24567:SF74">
    <property type="entry name" value="HTH-TYPE TRANSCRIPTIONAL REGULATOR ARCR"/>
    <property type="match status" value="1"/>
</dbReference>
<dbReference type="AlphaFoldDB" id="A0A3B0QPU9"/>
<reference evidence="2" key="1">
    <citation type="submission" date="2018-06" db="EMBL/GenBank/DDBJ databases">
        <authorList>
            <person name="Zhirakovskaya E."/>
        </authorList>
    </citation>
    <scope>NUCLEOTIDE SEQUENCE</scope>
</reference>
<dbReference type="PANTHER" id="PTHR24567">
    <property type="entry name" value="CRP FAMILY TRANSCRIPTIONAL REGULATORY PROTEIN"/>
    <property type="match status" value="1"/>
</dbReference>
<evidence type="ECO:0000313" key="2">
    <source>
        <dbReference type="EMBL" id="VAV82571.1"/>
    </source>
</evidence>
<dbReference type="Gene3D" id="2.60.120.10">
    <property type="entry name" value="Jelly Rolls"/>
    <property type="match status" value="1"/>
</dbReference>
<dbReference type="InterPro" id="IPR000595">
    <property type="entry name" value="cNMP-bd_dom"/>
</dbReference>
<dbReference type="InterPro" id="IPR018490">
    <property type="entry name" value="cNMP-bd_dom_sf"/>
</dbReference>
<dbReference type="GO" id="GO:0005829">
    <property type="term" value="C:cytosol"/>
    <property type="evidence" value="ECO:0007669"/>
    <property type="project" value="TreeGrafter"/>
</dbReference>
<dbReference type="Pfam" id="PF00027">
    <property type="entry name" value="cNMP_binding"/>
    <property type="match status" value="1"/>
</dbReference>
<dbReference type="SMART" id="SM00100">
    <property type="entry name" value="cNMP"/>
    <property type="match status" value="1"/>
</dbReference>
<dbReference type="InterPro" id="IPR014710">
    <property type="entry name" value="RmlC-like_jellyroll"/>
</dbReference>
<accession>A0A3B0QPU9</accession>
<dbReference type="SUPFAM" id="SSF51206">
    <property type="entry name" value="cAMP-binding domain-like"/>
    <property type="match status" value="1"/>
</dbReference>
<name>A0A3B0QPU9_9ZZZZ</name>
<gene>
    <name evidence="2" type="ORF">MNBD_DELTA01-93</name>
</gene>
<dbReference type="PROSITE" id="PS50042">
    <property type="entry name" value="CNMP_BINDING_3"/>
    <property type="match status" value="1"/>
</dbReference>
<proteinExistence type="predicted"/>
<organism evidence="2">
    <name type="scientific">hydrothermal vent metagenome</name>
    <dbReference type="NCBI Taxonomy" id="652676"/>
    <lineage>
        <taxon>unclassified sequences</taxon>
        <taxon>metagenomes</taxon>
        <taxon>ecological metagenomes</taxon>
    </lineage>
</organism>
<protein>
    <recommendedName>
        <fullName evidence="1">Cyclic nucleotide-binding domain-containing protein</fullName>
    </recommendedName>
</protein>